<dbReference type="InterPro" id="IPR047187">
    <property type="entry name" value="SF1_C_Upf1"/>
</dbReference>
<dbReference type="InParanoid" id="A0A1E7EV35"/>
<dbReference type="InterPro" id="IPR027417">
    <property type="entry name" value="P-loop_NTPase"/>
</dbReference>
<dbReference type="Pfam" id="PF13087">
    <property type="entry name" value="AAA_12"/>
    <property type="match status" value="1"/>
</dbReference>
<dbReference type="KEGG" id="fcy:FRACYDRAFT_247975"/>
<dbReference type="OrthoDB" id="6513042at2759"/>
<dbReference type="CDD" id="cd18808">
    <property type="entry name" value="SF1_C_Upf1"/>
    <property type="match status" value="1"/>
</dbReference>
<dbReference type="EMBL" id="KV784374">
    <property type="protein sequence ID" value="OEU09719.1"/>
    <property type="molecule type" value="Genomic_DNA"/>
</dbReference>
<dbReference type="PANTHER" id="PTHR45418">
    <property type="entry name" value="CANCER/TESTIS ANTIGEN 55"/>
    <property type="match status" value="1"/>
</dbReference>
<gene>
    <name evidence="4" type="ORF">FRACYDRAFT_247975</name>
</gene>
<protein>
    <recommendedName>
        <fullName evidence="3">DNA2/NAM7 helicase-like C-terminal domain-containing protein</fullName>
    </recommendedName>
</protein>
<dbReference type="Gene3D" id="3.40.50.300">
    <property type="entry name" value="P-loop containing nucleotide triphosphate hydrolases"/>
    <property type="match status" value="1"/>
</dbReference>
<evidence type="ECO:0000313" key="5">
    <source>
        <dbReference type="Proteomes" id="UP000095751"/>
    </source>
</evidence>
<evidence type="ECO:0000313" key="4">
    <source>
        <dbReference type="EMBL" id="OEU09719.1"/>
    </source>
</evidence>
<organism evidence="4 5">
    <name type="scientific">Fragilariopsis cylindrus CCMP1102</name>
    <dbReference type="NCBI Taxonomy" id="635003"/>
    <lineage>
        <taxon>Eukaryota</taxon>
        <taxon>Sar</taxon>
        <taxon>Stramenopiles</taxon>
        <taxon>Ochrophyta</taxon>
        <taxon>Bacillariophyta</taxon>
        <taxon>Bacillariophyceae</taxon>
        <taxon>Bacillariophycidae</taxon>
        <taxon>Bacillariales</taxon>
        <taxon>Bacillariaceae</taxon>
        <taxon>Fragilariopsis</taxon>
    </lineage>
</organism>
<accession>A0A1E7EV35</accession>
<reference evidence="4 5" key="1">
    <citation type="submission" date="2016-09" db="EMBL/GenBank/DDBJ databases">
        <title>Extensive genetic diversity and differential bi-allelic expression allows diatom success in the polar Southern Ocean.</title>
        <authorList>
            <consortium name="DOE Joint Genome Institute"/>
            <person name="Mock T."/>
            <person name="Otillar R.P."/>
            <person name="Strauss J."/>
            <person name="Dupont C."/>
            <person name="Frickenhaus S."/>
            <person name="Maumus F."/>
            <person name="Mcmullan M."/>
            <person name="Sanges R."/>
            <person name="Schmutz J."/>
            <person name="Toseland A."/>
            <person name="Valas R."/>
            <person name="Veluchamy A."/>
            <person name="Ward B.J."/>
            <person name="Allen A."/>
            <person name="Barry K."/>
            <person name="Falciatore A."/>
            <person name="Ferrante M."/>
            <person name="Fortunato A.E."/>
            <person name="Gloeckner G."/>
            <person name="Gruber A."/>
            <person name="Hipkin R."/>
            <person name="Janech M."/>
            <person name="Kroth P."/>
            <person name="Leese F."/>
            <person name="Lindquist E."/>
            <person name="Lyon B.R."/>
            <person name="Martin J."/>
            <person name="Mayer C."/>
            <person name="Parker M."/>
            <person name="Quesneville H."/>
            <person name="Raymond J."/>
            <person name="Uhlig C."/>
            <person name="Valentin K.U."/>
            <person name="Worden A.Z."/>
            <person name="Armbrust E.V."/>
            <person name="Bowler C."/>
            <person name="Green B."/>
            <person name="Moulton V."/>
            <person name="Van Oosterhout C."/>
            <person name="Grigoriev I."/>
        </authorList>
    </citation>
    <scope>NUCLEOTIDE SEQUENCE [LARGE SCALE GENOMIC DNA]</scope>
    <source>
        <strain evidence="4 5">CCMP1102</strain>
    </source>
</reference>
<keyword evidence="5" id="KW-1185">Reference proteome</keyword>
<evidence type="ECO:0000256" key="1">
    <source>
        <dbReference type="ARBA" id="ARBA00004496"/>
    </source>
</evidence>
<feature type="domain" description="DNA2/NAM7 helicase-like C-terminal" evidence="3">
    <location>
        <begin position="21"/>
        <end position="106"/>
    </location>
</feature>
<keyword evidence="2" id="KW-0963">Cytoplasm</keyword>
<evidence type="ECO:0000259" key="3">
    <source>
        <dbReference type="Pfam" id="PF13087"/>
    </source>
</evidence>
<dbReference type="AlphaFoldDB" id="A0A1E7EV35"/>
<name>A0A1E7EV35_9STRA</name>
<evidence type="ECO:0000256" key="2">
    <source>
        <dbReference type="ARBA" id="ARBA00022490"/>
    </source>
</evidence>
<dbReference type="Proteomes" id="UP000095751">
    <property type="component" value="Unassembled WGS sequence"/>
</dbReference>
<dbReference type="InterPro" id="IPR041679">
    <property type="entry name" value="DNA2/NAM7-like_C"/>
</dbReference>
<sequence>MTKWEHLPCTKLPYYIPCCGCQDDIGIITPYALRQVQKIRIGLKLADVGDVKVGSVETFQGQERRVIIISTVRSQNALLVHDLKYNLGFVVAIPRAKILLIVVGNPRVLATDEKNWLPLLRFCREKKSWLGKEWEEGASSDDEDEAFDVINSDDIGDDEDEWDVVAQEPHGFINREE</sequence>
<comment type="subcellular location">
    <subcellularLocation>
        <location evidence="1">Cytoplasm</location>
    </subcellularLocation>
</comment>
<dbReference type="SUPFAM" id="SSF52540">
    <property type="entry name" value="P-loop containing nucleoside triphosphate hydrolases"/>
    <property type="match status" value="1"/>
</dbReference>
<dbReference type="PANTHER" id="PTHR45418:SF1">
    <property type="entry name" value="CANCER_TESTIS ANTIGEN 55"/>
    <property type="match status" value="1"/>
</dbReference>
<dbReference type="GO" id="GO:0005737">
    <property type="term" value="C:cytoplasm"/>
    <property type="evidence" value="ECO:0007669"/>
    <property type="project" value="UniProtKB-SubCell"/>
</dbReference>
<proteinExistence type="predicted"/>